<evidence type="ECO:0000313" key="2">
    <source>
        <dbReference type="Proteomes" id="UP001597211"/>
    </source>
</evidence>
<proteinExistence type="predicted"/>
<dbReference type="RefSeq" id="WP_308193248.1">
    <property type="nucleotide sequence ID" value="NZ_JAKSXN010000102.1"/>
</dbReference>
<gene>
    <name evidence="1" type="ORF">ACFQ2Z_24100</name>
</gene>
<dbReference type="Proteomes" id="UP001597211">
    <property type="component" value="Unassembled WGS sequence"/>
</dbReference>
<dbReference type="PANTHER" id="PTHR46246:SF1">
    <property type="entry name" value="GUANOSINE-3',5'-BIS(DIPHOSPHATE) 3'-PYROPHOSPHOHYDROLASE MESH1"/>
    <property type="match status" value="1"/>
</dbReference>
<protein>
    <submittedName>
        <fullName evidence="1">GTP pyrophosphokinase</fullName>
    </submittedName>
</protein>
<comment type="caution">
    <text evidence="1">The sequence shown here is derived from an EMBL/GenBank/DDBJ whole genome shotgun (WGS) entry which is preliminary data.</text>
</comment>
<dbReference type="InterPro" id="IPR052194">
    <property type="entry name" value="MESH1"/>
</dbReference>
<keyword evidence="2" id="KW-1185">Reference proteome</keyword>
<dbReference type="Gene3D" id="1.10.3210.10">
    <property type="entry name" value="Hypothetical protein af1432"/>
    <property type="match status" value="1"/>
</dbReference>
<reference evidence="2" key="1">
    <citation type="journal article" date="2019" name="Int. J. Syst. Evol. Microbiol.">
        <title>The Global Catalogue of Microorganisms (GCM) 10K type strain sequencing project: providing services to taxonomists for standard genome sequencing and annotation.</title>
        <authorList>
            <consortium name="The Broad Institute Genomics Platform"/>
            <consortium name="The Broad Institute Genome Sequencing Center for Infectious Disease"/>
            <person name="Wu L."/>
            <person name="Ma J."/>
        </authorList>
    </citation>
    <scope>NUCLEOTIDE SEQUENCE [LARGE SCALE GENOMIC DNA]</scope>
    <source>
        <strain evidence="2">CCUG 48216</strain>
    </source>
</reference>
<dbReference type="EMBL" id="JBHTKZ010000091">
    <property type="protein sequence ID" value="MFD1184415.1"/>
    <property type="molecule type" value="Genomic_DNA"/>
</dbReference>
<organism evidence="1 2">
    <name type="scientific">Paenibacillus timonensis</name>
    <dbReference type="NCBI Taxonomy" id="225915"/>
    <lineage>
        <taxon>Bacteria</taxon>
        <taxon>Bacillati</taxon>
        <taxon>Bacillota</taxon>
        <taxon>Bacilli</taxon>
        <taxon>Bacillales</taxon>
        <taxon>Paenibacillaceae</taxon>
        <taxon>Paenibacillus</taxon>
    </lineage>
</organism>
<dbReference type="SUPFAM" id="SSF109604">
    <property type="entry name" value="HD-domain/PDEase-like"/>
    <property type="match status" value="1"/>
</dbReference>
<evidence type="ECO:0000313" key="1">
    <source>
        <dbReference type="EMBL" id="MFD1184415.1"/>
    </source>
</evidence>
<dbReference type="PANTHER" id="PTHR46246">
    <property type="entry name" value="GUANOSINE-3',5'-BIS(DIPHOSPHATE) 3'-PYROPHOSPHOHYDROLASE MESH1"/>
    <property type="match status" value="1"/>
</dbReference>
<sequence length="141" mass="16060">MTILDIEKAISIALEAHRGQKDKGGNPYILHPLAVMNRVATIEEKIVAVLHDVVEDTEITLDHLRGSGFTEEIVGAIRLLTRSEEDSYEEFILKAAQNTISRNVKIADIEENMNLTRIKEPTEKDYKRLEKYKRALKMLKG</sequence>
<accession>A0ABW3SLP2</accession>
<name>A0ABW3SLP2_9BACL</name>